<comment type="subcellular location">
    <subcellularLocation>
        <location evidence="1">Membrane</location>
        <topology evidence="1">Multi-pass membrane protein</topology>
    </subcellularLocation>
</comment>
<evidence type="ECO:0000256" key="1">
    <source>
        <dbReference type="ARBA" id="ARBA00004141"/>
    </source>
</evidence>
<feature type="compositionally biased region" description="Basic and acidic residues" evidence="5">
    <location>
        <begin position="151"/>
        <end position="165"/>
    </location>
</feature>
<dbReference type="PANTHER" id="PTHR33507:SF4">
    <property type="entry name" value="NODULATION COMPETITIVENESS PROTEIN NFED"/>
    <property type="match status" value="1"/>
</dbReference>
<dbReference type="SUPFAM" id="SSF52096">
    <property type="entry name" value="ClpP/crotonase"/>
    <property type="match status" value="1"/>
</dbReference>
<evidence type="ECO:0000256" key="3">
    <source>
        <dbReference type="ARBA" id="ARBA00022989"/>
    </source>
</evidence>
<feature type="transmembrane region" description="Helical" evidence="6">
    <location>
        <begin position="275"/>
        <end position="297"/>
    </location>
</feature>
<dbReference type="EMBL" id="JAPEVI010000003">
    <property type="protein sequence ID" value="MCX2725727.1"/>
    <property type="molecule type" value="Genomic_DNA"/>
</dbReference>
<feature type="transmembrane region" description="Helical" evidence="6">
    <location>
        <begin position="383"/>
        <end position="404"/>
    </location>
</feature>
<feature type="domain" description="NfeD integral membrane" evidence="9">
    <location>
        <begin position="283"/>
        <end position="399"/>
    </location>
</feature>
<organism evidence="11 12">
    <name type="scientific">Roseibium salinum</name>
    <dbReference type="NCBI Taxonomy" id="1604349"/>
    <lineage>
        <taxon>Bacteria</taxon>
        <taxon>Pseudomonadati</taxon>
        <taxon>Pseudomonadota</taxon>
        <taxon>Alphaproteobacteria</taxon>
        <taxon>Hyphomicrobiales</taxon>
        <taxon>Stappiaceae</taxon>
        <taxon>Roseibium</taxon>
    </lineage>
</organism>
<reference evidence="11 12" key="1">
    <citation type="journal article" date="2016" name="Int. J. Syst. Evol. Microbiol.">
        <title>Labrenzia salina sp. nov., isolated from the rhizosphere of the halophyte Arthrocnemum macrostachyum.</title>
        <authorList>
            <person name="Camacho M."/>
            <person name="Redondo-Gomez S."/>
            <person name="Rodriguez-Llorente I."/>
            <person name="Rohde M."/>
            <person name="Sproer C."/>
            <person name="Schumann P."/>
            <person name="Klenk H.P."/>
            <person name="Montero-Calasanz M.D.C."/>
        </authorList>
    </citation>
    <scope>NUCLEOTIDE SEQUENCE [LARGE SCALE GENOMIC DNA]</scope>
    <source>
        <strain evidence="11 12">DSM 29163</strain>
    </source>
</reference>
<evidence type="ECO:0000259" key="10">
    <source>
        <dbReference type="Pfam" id="PF25145"/>
    </source>
</evidence>
<dbReference type="InterPro" id="IPR029045">
    <property type="entry name" value="ClpP/crotonase-like_dom_sf"/>
</dbReference>
<dbReference type="InterPro" id="IPR012340">
    <property type="entry name" value="NA-bd_OB-fold"/>
</dbReference>
<evidence type="ECO:0000313" key="12">
    <source>
        <dbReference type="Proteomes" id="UP001300261"/>
    </source>
</evidence>
<proteinExistence type="predicted"/>
<dbReference type="InterPro" id="IPR002810">
    <property type="entry name" value="NfeD-like_C"/>
</dbReference>
<dbReference type="Pfam" id="PF25145">
    <property type="entry name" value="NfeD1b_N"/>
    <property type="match status" value="1"/>
</dbReference>
<keyword evidence="2 6" id="KW-0812">Transmembrane</keyword>
<evidence type="ECO:0000256" key="4">
    <source>
        <dbReference type="ARBA" id="ARBA00023136"/>
    </source>
</evidence>
<keyword evidence="12" id="KW-1185">Reference proteome</keyword>
<dbReference type="SUPFAM" id="SSF141322">
    <property type="entry name" value="NfeD domain-like"/>
    <property type="match status" value="1"/>
</dbReference>
<feature type="transmembrane region" description="Helical" evidence="6">
    <location>
        <begin position="328"/>
        <end position="345"/>
    </location>
</feature>
<feature type="signal peptide" evidence="7">
    <location>
        <begin position="1"/>
        <end position="27"/>
    </location>
</feature>
<dbReference type="Gene3D" id="3.90.226.10">
    <property type="entry name" value="2-enoyl-CoA Hydratase, Chain A, domain 1"/>
    <property type="match status" value="1"/>
</dbReference>
<evidence type="ECO:0000259" key="9">
    <source>
        <dbReference type="Pfam" id="PF24961"/>
    </source>
</evidence>
<dbReference type="InterPro" id="IPR052165">
    <property type="entry name" value="Membrane_assoc_protease"/>
</dbReference>
<gene>
    <name evidence="11" type="ORF">ON753_25770</name>
</gene>
<name>A0ABT3R8U0_9HYPH</name>
<protein>
    <submittedName>
        <fullName evidence="11">Nodulation protein NfeD</fullName>
    </submittedName>
</protein>
<dbReference type="CDD" id="cd07020">
    <property type="entry name" value="Clp_protease_NfeD_1"/>
    <property type="match status" value="1"/>
</dbReference>
<feature type="region of interest" description="Disordered" evidence="5">
    <location>
        <begin position="137"/>
        <end position="176"/>
    </location>
</feature>
<accession>A0ABT3R8U0</accession>
<evidence type="ECO:0000256" key="7">
    <source>
        <dbReference type="SAM" id="SignalP"/>
    </source>
</evidence>
<dbReference type="InterPro" id="IPR056739">
    <property type="entry name" value="NfeD_membrane"/>
</dbReference>
<dbReference type="Pfam" id="PF24961">
    <property type="entry name" value="NfeD_membrane"/>
    <property type="match status" value="1"/>
</dbReference>
<evidence type="ECO:0000313" key="11">
    <source>
        <dbReference type="EMBL" id="MCX2725727.1"/>
    </source>
</evidence>
<keyword evidence="3 6" id="KW-1133">Transmembrane helix</keyword>
<sequence>MRVLNRLRRLVAAAVALTTAVGLPAAAQKTDISGKGSVVLMAAIEGPIGPATVRHVGRAIGLAEERGAPALVLRLNTPGGLADSMREIISQVLASPVPVIGYVAPAGAHAASAGTYILYATHVAAMAPATNLGAATPVQLGGSPDTVPGGDGDKNDRPAGDRSPDKGGSGRNTDLMGSEQAMSAKMTNDSVALIRSLARLRGRNADWAERAVREAASLPATEALEMDVIDVVARDVDELLDAADGRMVEIGRTSHKLTVAGLPVERIDMTTTTQILSLLSNPNVALILMMIGVYGLIFEFWNPGSVGPGVIGAISLTLGLYALNMLPFSYAGLALIGLGVAFMVVEALTPTVGVVGIGGLVAFIIGASMLVDTDAPGFQISWWLIGTLAVISGAVLVLVLGAALRSYRHKPVSGQARMIGAPADVLEWQGSEGYVWAEGERWHAAGAEDLCAGQTVQVRNVNGLTLVVNADHDAQPEREH</sequence>
<comment type="caution">
    <text evidence="11">The sequence shown here is derived from an EMBL/GenBank/DDBJ whole genome shotgun (WGS) entry which is preliminary data.</text>
</comment>
<evidence type="ECO:0000256" key="5">
    <source>
        <dbReference type="SAM" id="MobiDB-lite"/>
    </source>
</evidence>
<evidence type="ECO:0000259" key="8">
    <source>
        <dbReference type="Pfam" id="PF01957"/>
    </source>
</evidence>
<evidence type="ECO:0000256" key="2">
    <source>
        <dbReference type="ARBA" id="ARBA00022692"/>
    </source>
</evidence>
<dbReference type="Gene3D" id="2.40.50.140">
    <property type="entry name" value="Nucleic acid-binding proteins"/>
    <property type="match status" value="1"/>
</dbReference>
<feature type="chain" id="PRO_5046901231" evidence="7">
    <location>
        <begin position="28"/>
        <end position="480"/>
    </location>
</feature>
<feature type="domain" description="NfeD-like C-terminal" evidence="8">
    <location>
        <begin position="416"/>
        <end position="468"/>
    </location>
</feature>
<dbReference type="Pfam" id="PF01957">
    <property type="entry name" value="NfeD"/>
    <property type="match status" value="1"/>
</dbReference>
<dbReference type="RefSeq" id="WP_265966866.1">
    <property type="nucleotide sequence ID" value="NZ_JAPEVI010000003.1"/>
</dbReference>
<dbReference type="Proteomes" id="UP001300261">
    <property type="component" value="Unassembled WGS sequence"/>
</dbReference>
<feature type="transmembrane region" description="Helical" evidence="6">
    <location>
        <begin position="352"/>
        <end position="371"/>
    </location>
</feature>
<keyword evidence="4 6" id="KW-0472">Membrane</keyword>
<dbReference type="InterPro" id="IPR056738">
    <property type="entry name" value="NfeD1b_N"/>
</dbReference>
<keyword evidence="7" id="KW-0732">Signal</keyword>
<dbReference type="PANTHER" id="PTHR33507">
    <property type="entry name" value="INNER MEMBRANE PROTEIN YBBJ"/>
    <property type="match status" value="1"/>
</dbReference>
<feature type="domain" description="NfeD1b N-terminal" evidence="10">
    <location>
        <begin position="42"/>
        <end position="142"/>
    </location>
</feature>
<evidence type="ECO:0000256" key="6">
    <source>
        <dbReference type="SAM" id="Phobius"/>
    </source>
</evidence>